<protein>
    <recommendedName>
        <fullName evidence="4">ElaB/YqjD/DUF883 family membrane-anchored ribosome-binding protein</fullName>
    </recommendedName>
</protein>
<proteinExistence type="predicted"/>
<keyword evidence="1" id="KW-0812">Transmembrane</keyword>
<keyword evidence="1" id="KW-1133">Transmembrane helix</keyword>
<dbReference type="RefSeq" id="WP_133698802.1">
    <property type="nucleotide sequence ID" value="NZ_SNXS01000001.1"/>
</dbReference>
<evidence type="ECO:0000313" key="3">
    <source>
        <dbReference type="Proteomes" id="UP000295361"/>
    </source>
</evidence>
<comment type="caution">
    <text evidence="2">The sequence shown here is derived from an EMBL/GenBank/DDBJ whole genome shotgun (WGS) entry which is preliminary data.</text>
</comment>
<name>A0A4R6QSI9_9BURK</name>
<dbReference type="EMBL" id="SNXS01000001">
    <property type="protein sequence ID" value="TDP74146.1"/>
    <property type="molecule type" value="Genomic_DNA"/>
</dbReference>
<gene>
    <name evidence="2" type="ORF">DES47_101198</name>
</gene>
<reference evidence="2 3" key="1">
    <citation type="submission" date="2019-03" db="EMBL/GenBank/DDBJ databases">
        <title>Genomic Encyclopedia of Type Strains, Phase IV (KMG-IV): sequencing the most valuable type-strain genomes for metagenomic binning, comparative biology and taxonomic classification.</title>
        <authorList>
            <person name="Goeker M."/>
        </authorList>
    </citation>
    <scope>NUCLEOTIDE SEQUENCE [LARGE SCALE GENOMIC DNA]</scope>
    <source>
        <strain evidence="2 3">DSM 16998</strain>
    </source>
</reference>
<evidence type="ECO:0000256" key="1">
    <source>
        <dbReference type="SAM" id="Phobius"/>
    </source>
</evidence>
<dbReference type="AlphaFoldDB" id="A0A4R6QSI9"/>
<sequence length="121" mass="12619">MNRTISTEVNAFSDQANTKVDQVASAAHAAVNSAQASLNDLGQAAPAALSRAAAQVDDMARRTLDRARQASGQVRDQVHRAGDMTVGYIKDEPVKSILIAAAAGAVAAGIFSWLTRSRARG</sequence>
<evidence type="ECO:0000313" key="2">
    <source>
        <dbReference type="EMBL" id="TDP74146.1"/>
    </source>
</evidence>
<evidence type="ECO:0008006" key="4">
    <source>
        <dbReference type="Google" id="ProtNLM"/>
    </source>
</evidence>
<feature type="transmembrane region" description="Helical" evidence="1">
    <location>
        <begin position="97"/>
        <end position="115"/>
    </location>
</feature>
<keyword evidence="1" id="KW-0472">Membrane</keyword>
<dbReference type="InParanoid" id="A0A4R6QSI9"/>
<accession>A0A4R6QSI9</accession>
<dbReference type="Proteomes" id="UP000295361">
    <property type="component" value="Unassembled WGS sequence"/>
</dbReference>
<organism evidence="2 3">
    <name type="scientific">Roseateles toxinivorans</name>
    <dbReference type="NCBI Taxonomy" id="270368"/>
    <lineage>
        <taxon>Bacteria</taxon>
        <taxon>Pseudomonadati</taxon>
        <taxon>Pseudomonadota</taxon>
        <taxon>Betaproteobacteria</taxon>
        <taxon>Burkholderiales</taxon>
        <taxon>Sphaerotilaceae</taxon>
        <taxon>Roseateles</taxon>
    </lineage>
</organism>
<dbReference type="OrthoDB" id="8907184at2"/>
<keyword evidence="3" id="KW-1185">Reference proteome</keyword>